<feature type="binding site" evidence="15">
    <location>
        <position position="1070"/>
    </location>
    <ligand>
        <name>ATP</name>
        <dbReference type="ChEBI" id="CHEBI:30616"/>
    </ligand>
</feature>
<evidence type="ECO:0000256" key="15">
    <source>
        <dbReference type="PIRSR" id="PIRSR606539-2"/>
    </source>
</evidence>
<dbReference type="SUPFAM" id="SSF81665">
    <property type="entry name" value="Calcium ATPase, transmembrane domain M"/>
    <property type="match status" value="1"/>
</dbReference>
<feature type="binding site" evidence="15">
    <location>
        <position position="929"/>
    </location>
    <ligand>
        <name>ATP</name>
        <dbReference type="ChEBI" id="CHEBI:30616"/>
    </ligand>
</feature>
<feature type="transmembrane region" description="Helical" evidence="17">
    <location>
        <begin position="1289"/>
        <end position="1310"/>
    </location>
</feature>
<dbReference type="EMBL" id="CABVLU010000001">
    <property type="protein sequence ID" value="VVT45956.1"/>
    <property type="molecule type" value="Genomic_DNA"/>
</dbReference>
<dbReference type="FunFam" id="3.40.50.1000:FF:000001">
    <property type="entry name" value="Phospholipid-transporting ATPase IC"/>
    <property type="match status" value="1"/>
</dbReference>
<proteinExistence type="inferred from homology"/>
<feature type="domain" description="P-type ATPase C-terminal" evidence="20">
    <location>
        <begin position="1226"/>
        <end position="1475"/>
    </location>
</feature>
<evidence type="ECO:0000256" key="10">
    <source>
        <dbReference type="ARBA" id="ARBA00022989"/>
    </source>
</evidence>
<evidence type="ECO:0000256" key="3">
    <source>
        <dbReference type="ARBA" id="ARBA00022448"/>
    </source>
</evidence>
<reference evidence="21 22" key="1">
    <citation type="submission" date="2019-09" db="EMBL/GenBank/DDBJ databases">
        <authorList>
            <person name="Brejova B."/>
        </authorList>
    </citation>
    <scope>NUCLEOTIDE SEQUENCE [LARGE SCALE GENOMIC DNA]</scope>
</reference>
<feature type="domain" description="P-type ATPase N-terminal" evidence="19">
    <location>
        <begin position="250"/>
        <end position="304"/>
    </location>
</feature>
<feature type="compositionally biased region" description="Polar residues" evidence="18">
    <location>
        <begin position="39"/>
        <end position="57"/>
    </location>
</feature>
<keyword evidence="22" id="KW-1185">Reference proteome</keyword>
<dbReference type="InterPro" id="IPR001757">
    <property type="entry name" value="P_typ_ATPase"/>
</dbReference>
<keyword evidence="10 17" id="KW-1133">Transmembrane helix</keyword>
<evidence type="ECO:0000256" key="12">
    <source>
        <dbReference type="ARBA" id="ARBA00034036"/>
    </source>
</evidence>
<feature type="binding site" evidence="15">
    <location>
        <position position="754"/>
    </location>
    <ligand>
        <name>ATP</name>
        <dbReference type="ChEBI" id="CHEBI:30616"/>
    </ligand>
</feature>
<dbReference type="GO" id="GO:0000287">
    <property type="term" value="F:magnesium ion binding"/>
    <property type="evidence" value="ECO:0007669"/>
    <property type="project" value="UniProtKB-UniRule"/>
</dbReference>
<dbReference type="InterPro" id="IPR044492">
    <property type="entry name" value="P_typ_ATPase_HD_dom"/>
</dbReference>
<dbReference type="PRINTS" id="PR00119">
    <property type="entry name" value="CATATPASE"/>
</dbReference>
<comment type="catalytic activity">
    <reaction evidence="13">
        <text>a 1,2-diacyl-sn-glycero-3-phosphoethanolamine(out) + ATP + H2O = a 1,2-diacyl-sn-glycero-3-phosphoethanolamine(in) + ADP + phosphate + H(+)</text>
        <dbReference type="Rhea" id="RHEA:66132"/>
        <dbReference type="ChEBI" id="CHEBI:15377"/>
        <dbReference type="ChEBI" id="CHEBI:15378"/>
        <dbReference type="ChEBI" id="CHEBI:30616"/>
        <dbReference type="ChEBI" id="CHEBI:43474"/>
        <dbReference type="ChEBI" id="CHEBI:64612"/>
        <dbReference type="ChEBI" id="CHEBI:456216"/>
    </reaction>
    <physiologicalReaction direction="left-to-right" evidence="13">
        <dbReference type="Rhea" id="RHEA:66133"/>
    </physiologicalReaction>
</comment>
<evidence type="ECO:0000256" key="4">
    <source>
        <dbReference type="ARBA" id="ARBA00022692"/>
    </source>
</evidence>
<dbReference type="SFLD" id="SFLDS00003">
    <property type="entry name" value="Haloacid_Dehalogenase"/>
    <property type="match status" value="1"/>
</dbReference>
<dbReference type="InterPro" id="IPR006539">
    <property type="entry name" value="P-type_ATPase_IV"/>
</dbReference>
<comment type="catalytic activity">
    <reaction evidence="12 17">
        <text>ATP + H2O + phospholipidSide 1 = ADP + phosphate + phospholipidSide 2.</text>
        <dbReference type="EC" id="7.6.2.1"/>
    </reaction>
</comment>
<evidence type="ECO:0000256" key="13">
    <source>
        <dbReference type="ARBA" id="ARBA00049128"/>
    </source>
</evidence>
<evidence type="ECO:0000256" key="9">
    <source>
        <dbReference type="ARBA" id="ARBA00022967"/>
    </source>
</evidence>
<feature type="compositionally biased region" description="Basic residues" evidence="18">
    <location>
        <begin position="1556"/>
        <end position="1566"/>
    </location>
</feature>
<feature type="binding site" evidence="15">
    <location>
        <position position="756"/>
    </location>
    <ligand>
        <name>ATP</name>
        <dbReference type="ChEBI" id="CHEBI:30616"/>
    </ligand>
</feature>
<dbReference type="NCBIfam" id="TIGR01494">
    <property type="entry name" value="ATPase_P-type"/>
    <property type="match status" value="1"/>
</dbReference>
<organism evidence="21 22">
    <name type="scientific">Magnusiomyces paraingens</name>
    <dbReference type="NCBI Taxonomy" id="2606893"/>
    <lineage>
        <taxon>Eukaryota</taxon>
        <taxon>Fungi</taxon>
        <taxon>Dikarya</taxon>
        <taxon>Ascomycota</taxon>
        <taxon>Saccharomycotina</taxon>
        <taxon>Dipodascomycetes</taxon>
        <taxon>Dipodascales</taxon>
        <taxon>Dipodascaceae</taxon>
        <taxon>Magnusiomyces</taxon>
    </lineage>
</organism>
<evidence type="ECO:0000313" key="22">
    <source>
        <dbReference type="Proteomes" id="UP000398389"/>
    </source>
</evidence>
<feature type="active site" description="4-aspartylphosphate intermediate" evidence="14">
    <location>
        <position position="754"/>
    </location>
</feature>
<dbReference type="PROSITE" id="PS00154">
    <property type="entry name" value="ATPASE_E1_E2"/>
    <property type="match status" value="1"/>
</dbReference>
<feature type="binding site" evidence="15">
    <location>
        <position position="953"/>
    </location>
    <ligand>
        <name>ATP</name>
        <dbReference type="ChEBI" id="CHEBI:30616"/>
    </ligand>
</feature>
<keyword evidence="11 17" id="KW-0472">Membrane</keyword>
<feature type="binding site" evidence="15">
    <location>
        <position position="1204"/>
    </location>
    <ligand>
        <name>ATP</name>
        <dbReference type="ChEBI" id="CHEBI:30616"/>
    </ligand>
</feature>
<feature type="binding site" evidence="15">
    <location>
        <position position="1203"/>
    </location>
    <ligand>
        <name>ATP</name>
        <dbReference type="ChEBI" id="CHEBI:30616"/>
    </ligand>
</feature>
<evidence type="ECO:0000256" key="18">
    <source>
        <dbReference type="SAM" id="MobiDB-lite"/>
    </source>
</evidence>
<feature type="compositionally biased region" description="Low complexity" evidence="18">
    <location>
        <begin position="1569"/>
        <end position="1580"/>
    </location>
</feature>
<dbReference type="SFLD" id="SFLDF00027">
    <property type="entry name" value="p-type_atpase"/>
    <property type="match status" value="1"/>
</dbReference>
<dbReference type="Gene3D" id="2.70.150.10">
    <property type="entry name" value="Calcium-transporting ATPase, cytoplasmic transduction domain A"/>
    <property type="match status" value="1"/>
</dbReference>
<dbReference type="SUPFAM" id="SSF81660">
    <property type="entry name" value="Metal cation-transporting ATPase, ATP-binding domain N"/>
    <property type="match status" value="1"/>
</dbReference>
<feature type="transmembrane region" description="Helical" evidence="17">
    <location>
        <begin position="1258"/>
        <end position="1277"/>
    </location>
</feature>
<feature type="transmembrane region" description="Helical" evidence="17">
    <location>
        <begin position="1446"/>
        <end position="1466"/>
    </location>
</feature>
<feature type="binding site" evidence="16">
    <location>
        <position position="1200"/>
    </location>
    <ligand>
        <name>Mg(2+)</name>
        <dbReference type="ChEBI" id="CHEBI:18420"/>
    </ligand>
</feature>
<comment type="subcellular location">
    <subcellularLocation>
        <location evidence="1">Endomembrane system</location>
        <topology evidence="1">Multi-pass membrane protein</topology>
    </subcellularLocation>
    <subcellularLocation>
        <location evidence="17">Membrane</location>
        <topology evidence="17">Multi-pass membrane protein</topology>
    </subcellularLocation>
</comment>
<evidence type="ECO:0000256" key="14">
    <source>
        <dbReference type="PIRSR" id="PIRSR606539-1"/>
    </source>
</evidence>
<dbReference type="GO" id="GO:0012505">
    <property type="term" value="C:endomembrane system"/>
    <property type="evidence" value="ECO:0007669"/>
    <property type="project" value="UniProtKB-SubCell"/>
</dbReference>
<keyword evidence="3" id="KW-0813">Transport</keyword>
<evidence type="ECO:0000256" key="7">
    <source>
        <dbReference type="ARBA" id="ARBA00022840"/>
    </source>
</evidence>
<feature type="binding site" evidence="16">
    <location>
        <position position="756"/>
    </location>
    <ligand>
        <name>Mg(2+)</name>
        <dbReference type="ChEBI" id="CHEBI:18420"/>
    </ligand>
</feature>
<evidence type="ECO:0000313" key="21">
    <source>
        <dbReference type="EMBL" id="VVT45956.1"/>
    </source>
</evidence>
<dbReference type="GO" id="GO:0005886">
    <property type="term" value="C:plasma membrane"/>
    <property type="evidence" value="ECO:0007669"/>
    <property type="project" value="TreeGrafter"/>
</dbReference>
<feature type="transmembrane region" description="Helical" evidence="17">
    <location>
        <begin position="1340"/>
        <end position="1361"/>
    </location>
</feature>
<dbReference type="SFLD" id="SFLDG00002">
    <property type="entry name" value="C1.7:_P-type_atpase_like"/>
    <property type="match status" value="1"/>
</dbReference>
<name>A0A5E8B3A8_9ASCO</name>
<accession>A0A5E8B3A8</accession>
<dbReference type="PANTHER" id="PTHR24092:SF180">
    <property type="entry name" value="PHOSPHOLIPID-TRANSPORTING ATPASE DNF1-RELATED"/>
    <property type="match status" value="1"/>
</dbReference>
<keyword evidence="5 16" id="KW-0479">Metal-binding</keyword>
<evidence type="ECO:0000256" key="8">
    <source>
        <dbReference type="ARBA" id="ARBA00022842"/>
    </source>
</evidence>
<feature type="binding site" evidence="15">
    <location>
        <position position="988"/>
    </location>
    <ligand>
        <name>ATP</name>
        <dbReference type="ChEBI" id="CHEBI:30616"/>
    </ligand>
</feature>
<feature type="compositionally biased region" description="Basic and acidic residues" evidence="18">
    <location>
        <begin position="1"/>
        <end position="13"/>
    </location>
</feature>
<dbReference type="GeneID" id="43579798"/>
<dbReference type="Gene3D" id="3.40.50.1000">
    <property type="entry name" value="HAD superfamily/HAD-like"/>
    <property type="match status" value="1"/>
</dbReference>
<dbReference type="NCBIfam" id="TIGR01652">
    <property type="entry name" value="ATPase-Plipid"/>
    <property type="match status" value="1"/>
</dbReference>
<feature type="transmembrane region" description="Helical" evidence="17">
    <location>
        <begin position="636"/>
        <end position="657"/>
    </location>
</feature>
<dbReference type="GO" id="GO:0005524">
    <property type="term" value="F:ATP binding"/>
    <property type="evidence" value="ECO:0007669"/>
    <property type="project" value="UniProtKB-UniRule"/>
</dbReference>
<dbReference type="InterPro" id="IPR023214">
    <property type="entry name" value="HAD_sf"/>
</dbReference>
<dbReference type="EC" id="7.6.2.1" evidence="17"/>
<evidence type="ECO:0000256" key="16">
    <source>
        <dbReference type="PIRSR" id="PIRSR606539-3"/>
    </source>
</evidence>
<dbReference type="InterPro" id="IPR036412">
    <property type="entry name" value="HAD-like_sf"/>
</dbReference>
<feature type="transmembrane region" description="Helical" evidence="17">
    <location>
        <begin position="313"/>
        <end position="330"/>
    </location>
</feature>
<evidence type="ECO:0000256" key="11">
    <source>
        <dbReference type="ARBA" id="ARBA00023136"/>
    </source>
</evidence>
<feature type="binding site" evidence="15">
    <location>
        <position position="1174"/>
    </location>
    <ligand>
        <name>ATP</name>
        <dbReference type="ChEBI" id="CHEBI:30616"/>
    </ligand>
</feature>
<dbReference type="Gene3D" id="3.40.1110.10">
    <property type="entry name" value="Calcium-transporting ATPase, cytoplasmic domain N"/>
    <property type="match status" value="1"/>
</dbReference>
<feature type="binding site" evidence="16">
    <location>
        <position position="1204"/>
    </location>
    <ligand>
        <name>Mg(2+)</name>
        <dbReference type="ChEBI" id="CHEBI:18420"/>
    </ligand>
</feature>
<dbReference type="Pfam" id="PF13246">
    <property type="entry name" value="Cation_ATPase"/>
    <property type="match status" value="1"/>
</dbReference>
<protein>
    <recommendedName>
        <fullName evidence="17">Phospholipid-transporting ATPase</fullName>
        <ecNumber evidence="17">7.6.2.1</ecNumber>
    </recommendedName>
</protein>
<feature type="region of interest" description="Disordered" evidence="18">
    <location>
        <begin position="1"/>
        <end position="123"/>
    </location>
</feature>
<dbReference type="OrthoDB" id="377733at2759"/>
<evidence type="ECO:0000256" key="1">
    <source>
        <dbReference type="ARBA" id="ARBA00004127"/>
    </source>
</evidence>
<keyword evidence="6 15" id="KW-0547">Nucleotide-binding</keyword>
<evidence type="ECO:0000256" key="5">
    <source>
        <dbReference type="ARBA" id="ARBA00022723"/>
    </source>
</evidence>
<dbReference type="InterPro" id="IPR032630">
    <property type="entry name" value="P_typ_ATPase_c"/>
</dbReference>
<dbReference type="Pfam" id="PF16209">
    <property type="entry name" value="PhoLip_ATPase_N"/>
    <property type="match status" value="1"/>
</dbReference>
<feature type="binding site" evidence="15">
    <location>
        <position position="1069"/>
    </location>
    <ligand>
        <name>ATP</name>
        <dbReference type="ChEBI" id="CHEBI:30616"/>
    </ligand>
</feature>
<keyword evidence="9 17" id="KW-1278">Translocase</keyword>
<feature type="binding site" evidence="15">
    <location>
        <position position="888"/>
    </location>
    <ligand>
        <name>ATP</name>
        <dbReference type="ChEBI" id="CHEBI:30616"/>
    </ligand>
</feature>
<feature type="region of interest" description="Disordered" evidence="18">
    <location>
        <begin position="1556"/>
        <end position="1580"/>
    </location>
</feature>
<comment type="cofactor">
    <cofactor evidence="16">
        <name>Mg(2+)</name>
        <dbReference type="ChEBI" id="CHEBI:18420"/>
    </cofactor>
</comment>
<sequence>MGPHHSPDPKRPSPDGQDNDGTPDHSFSYDSSFGDFNVGNVSRSPLNPQAASNSGNFNAIPPSTPDQSAFGNSHHAGSASLTSSQQLQEKAIPATTPTVTETISNPHSSYHHSSSMEYPNEKINPLLPYSSPTAAAIAAFPETDRSRASEELRHQNLLHVQYDEQQRFSEDGLHQTQDFGHRKARIPTGKIKRNLSISAKLHSTENSLRRISRRIPIVQQYVHKPDDDNAKEIEKERTVYFNQPLPEHEKDPATGNISVEYPRNKIRTTKYTPLNFLPKNIYHQFHNIANIYFLFIVILGAFSIFGVENPGLAAVPIIAIVAITAFKDAIEDYRRTVLDLEVNNTITHRLINIENPNIEDDVISPWRKFKKASTKASVQFIRAIVRGFNNVFRRKAMERKRQLERNVSKSSLELDTVATRNTVYSQISNSIYDASLHGNSLDLNRYGASSKKALEKDGTVIDRSRSCPGQAAFKRAYWKEINVGDIVKIYNNDEIPADVIILSTSDHDAACYIETRNLDGETNLKVRQGLNATKAIRHSRDLEQCVFQVDSEAPHLDLYSYSGLLKWKQRENPLDLASPIVERAEAITISNMLLRGCTIRNTKWVIGVVVYTGSDTRIMKNSGVTPTKRSRLTRELNINVIINFVFVFILSFVSGVVNGCSFRSKQSSRYFFEFGSIGNTAPVNGIITFWAAVILLQNLIPISLYITIEIVKTFQAFFIYSDCFMYYEPIDYPCTPKSWSISDDLGQIEYIFSDKTGTLTQNVMEFKKCTINGISYGKAFTEAMAGIMKREGTFTEQVAINKRQEIINDKEIMMAKLRGIYDSPEVFDNEVTFVSSKLVDDMEGQYGPEQSQAINHFLLVLALCHSVLPERTKDSAKKLLYKAQSPDESALVNFARDMGYALLERTRNGVIISEKGQEHEYEVLHSLEFNSARKRMSVIVRMRETGKIFLFCKGADNIIYSRLAPGVQGELRQVTADELGEFAREGLRTLCLAEKEIPEEEYQVWASRHELASQALQNREEQMEKVADEIERDLYLIGGTAIEDRLQEGVPETIELLSQAGIKLWVLTGDKVETAINIGYSCNLLDNGMELLLLQLGEKTVESANALLDSLLQTKFGLQYTPEVMKAAQKDHTVPSRQYAVVIDGDSLDIVVSPDVKERFVLLCKQCRSVLCCRVSPSQKALVVAAVKTTLDVTTLSIGDGANDVAMIQEADVGVGIAGLEGRQAVMSSDYGVGQFRFLGRLLLVHGRWAYRRLCEMVANMFYKNVVFTLTLFWYNFNNSFDGSYLFDYTYITLFNLAFTSLPVIFMGFLDQDVSDKISMAVPALYRRGILRLEWNQLKFWIYMIDGLYQSAVCYWLAFSMFYSGGFISPNGRQNNFREGYGALVATSAIVACNLYILINEYMWDWLFLLIVAISILLVFFWTGIYTLFTASRFFYKAAPQIYGSLAFWAYLLLASIACLLPRWAAKCYQKMYMPRDIDIVREQWRVLGMFKNLRHEGDTEDMWATHSETSTGDIGLPIGGIEGASDGTVVGGPNGGVGNGMMDEELGEVPIKKEHKHMHLPHRHRASESSSSYSGKVAV</sequence>
<dbReference type="InterPro" id="IPR032631">
    <property type="entry name" value="P-type_ATPase_N"/>
</dbReference>
<evidence type="ECO:0000256" key="6">
    <source>
        <dbReference type="ARBA" id="ARBA00022741"/>
    </source>
</evidence>
<dbReference type="SUPFAM" id="SSF56784">
    <property type="entry name" value="HAD-like"/>
    <property type="match status" value="1"/>
</dbReference>
<evidence type="ECO:0000256" key="2">
    <source>
        <dbReference type="ARBA" id="ARBA00008109"/>
    </source>
</evidence>
<keyword evidence="8 16" id="KW-0460">Magnesium</keyword>
<dbReference type="Proteomes" id="UP000398389">
    <property type="component" value="Unassembled WGS sequence"/>
</dbReference>
<dbReference type="GO" id="GO:0140346">
    <property type="term" value="F:phosphatidylserine flippase activity"/>
    <property type="evidence" value="ECO:0007669"/>
    <property type="project" value="UniProtKB-ARBA"/>
</dbReference>
<feature type="binding site" evidence="16">
    <location>
        <position position="754"/>
    </location>
    <ligand>
        <name>Mg(2+)</name>
        <dbReference type="ChEBI" id="CHEBI:18420"/>
    </ligand>
</feature>
<keyword evidence="4 17" id="KW-0812">Transmembrane</keyword>
<evidence type="ECO:0000256" key="17">
    <source>
        <dbReference type="RuleBase" id="RU362033"/>
    </source>
</evidence>
<gene>
    <name evidence="21" type="ORF">SAPINGB_P000975</name>
</gene>
<feature type="compositionally biased region" description="Polar residues" evidence="18">
    <location>
        <begin position="95"/>
        <end position="106"/>
    </location>
</feature>
<keyword evidence="7 15" id="KW-0067">ATP-binding</keyword>
<feature type="compositionally biased region" description="Polar residues" evidence="18">
    <location>
        <begin position="79"/>
        <end position="88"/>
    </location>
</feature>
<dbReference type="RefSeq" id="XP_031851589.1">
    <property type="nucleotide sequence ID" value="XM_031995698.1"/>
</dbReference>
<dbReference type="FunFam" id="3.40.50.1000:FF:000130">
    <property type="entry name" value="Phospholipid-transporting ATPase"/>
    <property type="match status" value="1"/>
</dbReference>
<dbReference type="InterPro" id="IPR008250">
    <property type="entry name" value="ATPase_P-typ_transduc_dom_A_sf"/>
</dbReference>
<comment type="similarity">
    <text evidence="2 17">Belongs to the cation transport ATPase (P-type) (TC 3.A.3) family. Type IV subfamily.</text>
</comment>
<feature type="binding site" evidence="15">
    <location>
        <position position="755"/>
    </location>
    <ligand>
        <name>ATP</name>
        <dbReference type="ChEBI" id="CHEBI:30616"/>
    </ligand>
</feature>
<dbReference type="Pfam" id="PF16212">
    <property type="entry name" value="PhoLip_ATPase_C"/>
    <property type="match status" value="1"/>
</dbReference>
<evidence type="ECO:0000259" key="20">
    <source>
        <dbReference type="Pfam" id="PF16212"/>
    </source>
</evidence>
<dbReference type="InterPro" id="IPR023298">
    <property type="entry name" value="ATPase_P-typ_TM_dom_sf"/>
</dbReference>
<dbReference type="PANTHER" id="PTHR24092">
    <property type="entry name" value="PROBABLE PHOSPHOLIPID-TRANSPORTING ATPASE"/>
    <property type="match status" value="1"/>
</dbReference>
<dbReference type="GO" id="GO:0016887">
    <property type="term" value="F:ATP hydrolysis activity"/>
    <property type="evidence" value="ECO:0007669"/>
    <property type="project" value="InterPro"/>
</dbReference>
<dbReference type="InterPro" id="IPR023299">
    <property type="entry name" value="ATPase_P-typ_cyto_dom_N"/>
</dbReference>
<dbReference type="InterPro" id="IPR018303">
    <property type="entry name" value="ATPase_P-typ_P_site"/>
</dbReference>
<feature type="transmembrane region" description="Helical" evidence="17">
    <location>
        <begin position="1381"/>
        <end position="1399"/>
    </location>
</feature>
<feature type="binding site" evidence="15">
    <location>
        <position position="1180"/>
    </location>
    <ligand>
        <name>ATP</name>
        <dbReference type="ChEBI" id="CHEBI:30616"/>
    </ligand>
</feature>
<feature type="transmembrane region" description="Helical" evidence="17">
    <location>
        <begin position="1406"/>
        <end position="1426"/>
    </location>
</feature>
<dbReference type="FunFam" id="3.40.1110.10:FF:000035">
    <property type="entry name" value="Phospholipid-transporting ATPase"/>
    <property type="match status" value="1"/>
</dbReference>
<dbReference type="SUPFAM" id="SSF81653">
    <property type="entry name" value="Calcium ATPase, transduction domain A"/>
    <property type="match status" value="1"/>
</dbReference>
<evidence type="ECO:0000259" key="19">
    <source>
        <dbReference type="Pfam" id="PF16209"/>
    </source>
</evidence>
<feature type="binding site" evidence="15">
    <location>
        <position position="1068"/>
    </location>
    <ligand>
        <name>ATP</name>
        <dbReference type="ChEBI" id="CHEBI:30616"/>
    </ligand>
</feature>
<feature type="transmembrane region" description="Helical" evidence="17">
    <location>
        <begin position="289"/>
        <end position="307"/>
    </location>
</feature>
<dbReference type="CDD" id="cd02073">
    <property type="entry name" value="P-type_ATPase_APLT_Dnf-like"/>
    <property type="match status" value="1"/>
</dbReference>